<evidence type="ECO:0000259" key="6">
    <source>
        <dbReference type="Pfam" id="PF01965"/>
    </source>
</evidence>
<gene>
    <name evidence="7" type="ORF">SLS63_010305</name>
</gene>
<comment type="caution">
    <text evidence="7">The sequence shown here is derived from an EMBL/GenBank/DDBJ whole genome shotgun (WGS) entry which is preliminary data.</text>
</comment>
<dbReference type="PANTHER" id="PTHR48094">
    <property type="entry name" value="PROTEIN/NUCLEIC ACID DEGLYCASE DJ-1-RELATED"/>
    <property type="match status" value="1"/>
</dbReference>
<comment type="catalytic activity">
    <reaction evidence="5">
        <text>methylglyoxal + H2O = (R)-lactate + H(+)</text>
        <dbReference type="Rhea" id="RHEA:27754"/>
        <dbReference type="ChEBI" id="CHEBI:15377"/>
        <dbReference type="ChEBI" id="CHEBI:15378"/>
        <dbReference type="ChEBI" id="CHEBI:16004"/>
        <dbReference type="ChEBI" id="CHEBI:17158"/>
        <dbReference type="EC" id="4.2.1.130"/>
    </reaction>
</comment>
<protein>
    <recommendedName>
        <fullName evidence="1">D-lactate dehydratase</fullName>
        <ecNumber evidence="1">4.2.1.130</ecNumber>
    </recommendedName>
</protein>
<dbReference type="SUPFAM" id="SSF52317">
    <property type="entry name" value="Class I glutamine amidotransferase-like"/>
    <property type="match status" value="1"/>
</dbReference>
<comment type="similarity">
    <text evidence="4">Belongs to the peptidase C56 family. HSP31-like subfamily.</text>
</comment>
<dbReference type="EMBL" id="JAKNSF020000084">
    <property type="protein sequence ID" value="KAK7718982.1"/>
    <property type="molecule type" value="Genomic_DNA"/>
</dbReference>
<evidence type="ECO:0000313" key="7">
    <source>
        <dbReference type="EMBL" id="KAK7718982.1"/>
    </source>
</evidence>
<accession>A0ABR1NX81</accession>
<evidence type="ECO:0000256" key="4">
    <source>
        <dbReference type="ARBA" id="ARBA00038493"/>
    </source>
</evidence>
<sequence length="235" mass="25685">MAARPQLLVVLTSQSVLPRNGQKTGWYLPELVHPYNQLSPHFDIVTASPFGGEAPIDPFSIDDTKDDKECQEFLETKGEVWKSTKKLESFLGRSSEFVGIFYVGGHGPMFDLAHNAVSHQLIREFYAATKVVSAVCHGPAALVNVKLEDGSYLIAGQEVTGFSNAEEDAYNFTKLMPFLLEDEMKRNGAVYQKADAPFGVKTVVSGRDGNLVTGQNPPIAGVIGKVLVEILQKRA</sequence>
<dbReference type="Proteomes" id="UP001430848">
    <property type="component" value="Unassembled WGS sequence"/>
</dbReference>
<evidence type="ECO:0000256" key="3">
    <source>
        <dbReference type="ARBA" id="ARBA00023239"/>
    </source>
</evidence>
<name>A0ABR1NX81_DIAER</name>
<reference evidence="7 8" key="1">
    <citation type="submission" date="2024-02" db="EMBL/GenBank/DDBJ databases">
        <title>De novo assembly and annotation of 12 fungi associated with fruit tree decline syndrome in Ontario, Canada.</title>
        <authorList>
            <person name="Sulman M."/>
            <person name="Ellouze W."/>
            <person name="Ilyukhin E."/>
        </authorList>
    </citation>
    <scope>NUCLEOTIDE SEQUENCE [LARGE SCALE GENOMIC DNA]</scope>
    <source>
        <strain evidence="7 8">M169</strain>
    </source>
</reference>
<proteinExistence type="inferred from homology"/>
<dbReference type="InterPro" id="IPR029062">
    <property type="entry name" value="Class_I_gatase-like"/>
</dbReference>
<dbReference type="Gene3D" id="3.40.50.880">
    <property type="match status" value="1"/>
</dbReference>
<keyword evidence="3" id="KW-0456">Lyase</keyword>
<organism evidence="7 8">
    <name type="scientific">Diaporthe eres</name>
    <name type="common">Phomopsis oblonga</name>
    <dbReference type="NCBI Taxonomy" id="83184"/>
    <lineage>
        <taxon>Eukaryota</taxon>
        <taxon>Fungi</taxon>
        <taxon>Dikarya</taxon>
        <taxon>Ascomycota</taxon>
        <taxon>Pezizomycotina</taxon>
        <taxon>Sordariomycetes</taxon>
        <taxon>Sordariomycetidae</taxon>
        <taxon>Diaporthales</taxon>
        <taxon>Diaporthaceae</taxon>
        <taxon>Diaporthe</taxon>
        <taxon>Diaporthe eres species complex</taxon>
    </lineage>
</organism>
<dbReference type="PANTHER" id="PTHR48094:SF11">
    <property type="entry name" value="GLUTATHIONE-INDEPENDENT GLYOXALASE HSP31-RELATED"/>
    <property type="match status" value="1"/>
</dbReference>
<dbReference type="InterPro" id="IPR050325">
    <property type="entry name" value="Prot/Nucl_acid_deglycase"/>
</dbReference>
<keyword evidence="8" id="KW-1185">Reference proteome</keyword>
<keyword evidence="2" id="KW-0346">Stress response</keyword>
<dbReference type="Pfam" id="PF01965">
    <property type="entry name" value="DJ-1_PfpI"/>
    <property type="match status" value="1"/>
</dbReference>
<evidence type="ECO:0000256" key="1">
    <source>
        <dbReference type="ARBA" id="ARBA00013134"/>
    </source>
</evidence>
<dbReference type="EC" id="4.2.1.130" evidence="1"/>
<evidence type="ECO:0000313" key="8">
    <source>
        <dbReference type="Proteomes" id="UP001430848"/>
    </source>
</evidence>
<dbReference type="InterPro" id="IPR002818">
    <property type="entry name" value="DJ-1/PfpI"/>
</dbReference>
<evidence type="ECO:0000256" key="5">
    <source>
        <dbReference type="ARBA" id="ARBA00048082"/>
    </source>
</evidence>
<dbReference type="CDD" id="cd03141">
    <property type="entry name" value="GATase1_Hsp31_like"/>
    <property type="match status" value="1"/>
</dbReference>
<feature type="domain" description="DJ-1/PfpI" evidence="6">
    <location>
        <begin position="94"/>
        <end position="218"/>
    </location>
</feature>
<evidence type="ECO:0000256" key="2">
    <source>
        <dbReference type="ARBA" id="ARBA00023016"/>
    </source>
</evidence>